<feature type="compositionally biased region" description="Basic and acidic residues" evidence="2">
    <location>
        <begin position="251"/>
        <end position="313"/>
    </location>
</feature>
<keyword evidence="4" id="KW-1185">Reference proteome</keyword>
<name>A0AA47P291_MERPO</name>
<protein>
    <submittedName>
        <fullName evidence="3">Uncharacterized protein</fullName>
    </submittedName>
</protein>
<dbReference type="Proteomes" id="UP001174136">
    <property type="component" value="Unassembled WGS sequence"/>
</dbReference>
<feature type="region of interest" description="Disordered" evidence="2">
    <location>
        <begin position="1"/>
        <end position="27"/>
    </location>
</feature>
<feature type="compositionally biased region" description="Basic and acidic residues" evidence="2">
    <location>
        <begin position="7"/>
        <end position="24"/>
    </location>
</feature>
<dbReference type="EMBL" id="JAOPHQ010002279">
    <property type="protein sequence ID" value="KAK0147841.1"/>
    <property type="molecule type" value="Genomic_DNA"/>
</dbReference>
<evidence type="ECO:0000256" key="1">
    <source>
        <dbReference type="SAM" id="Coils"/>
    </source>
</evidence>
<evidence type="ECO:0000313" key="3">
    <source>
        <dbReference type="EMBL" id="KAK0147841.1"/>
    </source>
</evidence>
<keyword evidence="1" id="KW-0175">Coiled coil</keyword>
<reference evidence="3" key="1">
    <citation type="journal article" date="2023" name="Front. Mar. Sci.">
        <title>A new Merluccius polli reference genome to investigate the effects of global change in West African waters.</title>
        <authorList>
            <person name="Mateo J.L."/>
            <person name="Blanco-Fernandez C."/>
            <person name="Garcia-Vazquez E."/>
            <person name="Machado-Schiaffino G."/>
        </authorList>
    </citation>
    <scope>NUCLEOTIDE SEQUENCE</scope>
    <source>
        <strain evidence="3">C29</strain>
        <tissue evidence="3">Fin</tissue>
    </source>
</reference>
<accession>A0AA47P291</accession>
<evidence type="ECO:0000313" key="4">
    <source>
        <dbReference type="Proteomes" id="UP001174136"/>
    </source>
</evidence>
<organism evidence="3 4">
    <name type="scientific">Merluccius polli</name>
    <name type="common">Benguela hake</name>
    <name type="synonym">Merluccius cadenati</name>
    <dbReference type="NCBI Taxonomy" id="89951"/>
    <lineage>
        <taxon>Eukaryota</taxon>
        <taxon>Metazoa</taxon>
        <taxon>Chordata</taxon>
        <taxon>Craniata</taxon>
        <taxon>Vertebrata</taxon>
        <taxon>Euteleostomi</taxon>
        <taxon>Actinopterygii</taxon>
        <taxon>Neopterygii</taxon>
        <taxon>Teleostei</taxon>
        <taxon>Neoteleostei</taxon>
        <taxon>Acanthomorphata</taxon>
        <taxon>Zeiogadaria</taxon>
        <taxon>Gadariae</taxon>
        <taxon>Gadiformes</taxon>
        <taxon>Gadoidei</taxon>
        <taxon>Merlucciidae</taxon>
        <taxon>Merluccius</taxon>
    </lineage>
</organism>
<dbReference type="AlphaFoldDB" id="A0AA47P291"/>
<proteinExistence type="predicted"/>
<comment type="caution">
    <text evidence="3">The sequence shown here is derived from an EMBL/GenBank/DDBJ whole genome shotgun (WGS) entry which is preliminary data.</text>
</comment>
<feature type="coiled-coil region" evidence="1">
    <location>
        <begin position="151"/>
        <end position="231"/>
    </location>
</feature>
<gene>
    <name evidence="3" type="ORF">N1851_012455</name>
</gene>
<sequence>MAIAPDGARDCTDERGRDGEESHYPLHNAPIGSAEVSNMWFLRLCSRSSCRTAWNIITTITLTLRNANTGTSFILSKHVAAKYRFPSKMKLNVLLVFSVLASLGSYCLMTRRKGEEERGDKVNRFQGIKIRVTADVLQEYRDELLKVGPRLEKVQAEVQAIEAEVAALLSQETEKKAQRDDCDNGKKKITDELASVEGELRSNTEEFTKQKTSWEAEVASLKKQKDEQSKLCDFIKKDVEMARKLCGMEPLKPEEAKAEAPKPEEAKAEAPKPEEAKAEAPKPEEAKAEAPKPEEAKAEAPKPEEARAEAPKA</sequence>
<feature type="region of interest" description="Disordered" evidence="2">
    <location>
        <begin position="247"/>
        <end position="313"/>
    </location>
</feature>
<evidence type="ECO:0000256" key="2">
    <source>
        <dbReference type="SAM" id="MobiDB-lite"/>
    </source>
</evidence>